<dbReference type="AlphaFoldDB" id="A0A0F9V071"/>
<evidence type="ECO:0000313" key="1">
    <source>
        <dbReference type="EMBL" id="KKN93172.1"/>
    </source>
</evidence>
<evidence type="ECO:0008006" key="2">
    <source>
        <dbReference type="Google" id="ProtNLM"/>
    </source>
</evidence>
<dbReference type="Pfam" id="PF06037">
    <property type="entry name" value="DUF922"/>
    <property type="match status" value="1"/>
</dbReference>
<protein>
    <recommendedName>
        <fullName evidence="2">DUF922 domain-containing protein</fullName>
    </recommendedName>
</protein>
<organism evidence="1">
    <name type="scientific">marine sediment metagenome</name>
    <dbReference type="NCBI Taxonomy" id="412755"/>
    <lineage>
        <taxon>unclassified sequences</taxon>
        <taxon>metagenomes</taxon>
        <taxon>ecological metagenomes</taxon>
    </lineage>
</organism>
<dbReference type="InterPro" id="IPR010321">
    <property type="entry name" value="DUF922"/>
</dbReference>
<name>A0A0F9V071_9ZZZZ</name>
<reference evidence="1" key="1">
    <citation type="journal article" date="2015" name="Nature">
        <title>Complex archaea that bridge the gap between prokaryotes and eukaryotes.</title>
        <authorList>
            <person name="Spang A."/>
            <person name="Saw J.H."/>
            <person name="Jorgensen S.L."/>
            <person name="Zaremba-Niedzwiedzka K."/>
            <person name="Martijn J."/>
            <person name="Lind A.E."/>
            <person name="van Eijk R."/>
            <person name="Schleper C."/>
            <person name="Guy L."/>
            <person name="Ettema T.J."/>
        </authorList>
    </citation>
    <scope>NUCLEOTIDE SEQUENCE</scope>
</reference>
<comment type="caution">
    <text evidence="1">The sequence shown here is derived from an EMBL/GenBank/DDBJ whole genome shotgun (WGS) entry which is preliminary data.</text>
</comment>
<gene>
    <name evidence="1" type="ORF">LCGC14_0200370</name>
</gene>
<accession>A0A0F9V071</accession>
<proteinExistence type="predicted"/>
<dbReference type="EMBL" id="LAZR01000088">
    <property type="protein sequence ID" value="KKN93172.1"/>
    <property type="molecule type" value="Genomic_DNA"/>
</dbReference>
<sequence length="183" mass="20173">MLHSRLLPLLPFALLFTFSTSLLAEPVLQARTQQFDVVGITPDTIRASLNRDRQHSGSHVTWNFNWESTPGQCRIVTASTEVTVTAHMPRLQPDAKRPTSVQQQWDGYVLALQAHQEKHVDLALDYARQIEEAILALPPATACSQLSQAANAAGQRLLSGLEAASREYDKKTQQGALEGATYP</sequence>